<dbReference type="SUPFAM" id="SSF53613">
    <property type="entry name" value="Ribokinase-like"/>
    <property type="match status" value="1"/>
</dbReference>
<comment type="similarity">
    <text evidence="7">Belongs to the NnrD/CARKD family.</text>
</comment>
<dbReference type="Pfam" id="PF01256">
    <property type="entry name" value="Carb_kinase"/>
    <property type="match status" value="1"/>
</dbReference>
<feature type="binding site" evidence="7">
    <location>
        <position position="193"/>
    </location>
    <ligand>
        <name>(6S)-NADPHX</name>
        <dbReference type="ChEBI" id="CHEBI:64076"/>
    </ligand>
</feature>
<name>A0AAV8YJF5_9CUCU</name>
<dbReference type="PANTHER" id="PTHR12592:SF0">
    <property type="entry name" value="ATP-DEPENDENT (S)-NAD(P)H-HYDRATE DEHYDRATASE"/>
    <property type="match status" value="1"/>
</dbReference>
<evidence type="ECO:0000256" key="6">
    <source>
        <dbReference type="ARBA" id="ARBA00047472"/>
    </source>
</evidence>
<feature type="domain" description="YjeF C-terminal" evidence="8">
    <location>
        <begin position="1"/>
        <end position="252"/>
    </location>
</feature>
<comment type="caution">
    <text evidence="9">The sequence shown here is derived from an EMBL/GenBank/DDBJ whole genome shotgun (WGS) entry which is preliminary data.</text>
</comment>
<dbReference type="GO" id="GO:0047453">
    <property type="term" value="F:ATP-dependent NAD(P)H-hydrate dehydratase activity"/>
    <property type="evidence" value="ECO:0007669"/>
    <property type="project" value="UniProtKB-UniRule"/>
</dbReference>
<evidence type="ECO:0000259" key="8">
    <source>
        <dbReference type="PROSITE" id="PS51383"/>
    </source>
</evidence>
<keyword evidence="5 7" id="KW-0456">Lyase</keyword>
<dbReference type="PANTHER" id="PTHR12592">
    <property type="entry name" value="ATP-DEPENDENT (S)-NAD(P)H-HYDRATE DEHYDRATASE FAMILY MEMBER"/>
    <property type="match status" value="1"/>
</dbReference>
<evidence type="ECO:0000256" key="1">
    <source>
        <dbReference type="ARBA" id="ARBA00022741"/>
    </source>
</evidence>
<keyword evidence="1 7" id="KW-0547">Nucleotide-binding</keyword>
<keyword evidence="7" id="KW-0597">Phosphoprotein</keyword>
<dbReference type="NCBIfam" id="TIGR00196">
    <property type="entry name" value="yjeF_cterm"/>
    <property type="match status" value="1"/>
</dbReference>
<dbReference type="AlphaFoldDB" id="A0AAV8YJF5"/>
<dbReference type="HAMAP" id="MF_01965">
    <property type="entry name" value="NADHX_dehydratase"/>
    <property type="match status" value="1"/>
</dbReference>
<comment type="catalytic activity">
    <reaction evidence="6 7">
        <text>(6S)-NADPHX + ATP = ADP + phosphate + NADPH + H(+)</text>
        <dbReference type="Rhea" id="RHEA:32231"/>
        <dbReference type="ChEBI" id="CHEBI:15378"/>
        <dbReference type="ChEBI" id="CHEBI:30616"/>
        <dbReference type="ChEBI" id="CHEBI:43474"/>
        <dbReference type="ChEBI" id="CHEBI:57783"/>
        <dbReference type="ChEBI" id="CHEBI:64076"/>
        <dbReference type="ChEBI" id="CHEBI:456216"/>
        <dbReference type="EC" id="4.2.1.93"/>
    </reaction>
</comment>
<keyword evidence="2 7" id="KW-0067">ATP-binding</keyword>
<protein>
    <recommendedName>
        <fullName evidence="7">ATP-dependent (S)-NAD(P)H-hydrate dehydratase</fullName>
        <ecNumber evidence="7">4.2.1.93</ecNumber>
    </recommendedName>
    <alternativeName>
        <fullName evidence="7">ATP-dependent NAD(P)HX dehydratase</fullName>
    </alternativeName>
</protein>
<dbReference type="GO" id="GO:0005524">
    <property type="term" value="F:ATP binding"/>
    <property type="evidence" value="ECO:0007669"/>
    <property type="project" value="UniProtKB-KW"/>
</dbReference>
<dbReference type="GO" id="GO:0110051">
    <property type="term" value="P:metabolite repair"/>
    <property type="evidence" value="ECO:0007669"/>
    <property type="project" value="TreeGrafter"/>
</dbReference>
<keyword evidence="10" id="KW-1185">Reference proteome</keyword>
<dbReference type="InterPro" id="IPR029056">
    <property type="entry name" value="Ribokinase-like"/>
</dbReference>
<accession>A0AAV8YJF5</accession>
<evidence type="ECO:0000256" key="7">
    <source>
        <dbReference type="HAMAP-Rule" id="MF_03157"/>
    </source>
</evidence>
<feature type="binding site" evidence="7">
    <location>
        <begin position="183"/>
        <end position="192"/>
    </location>
    <ligand>
        <name>ATP</name>
        <dbReference type="ChEBI" id="CHEBI:30616"/>
    </ligand>
</feature>
<dbReference type="PROSITE" id="PS51383">
    <property type="entry name" value="YJEF_C_3"/>
    <property type="match status" value="1"/>
</dbReference>
<dbReference type="GO" id="GO:0046496">
    <property type="term" value="P:nicotinamide nucleotide metabolic process"/>
    <property type="evidence" value="ECO:0007669"/>
    <property type="project" value="UniProtKB-UniRule"/>
</dbReference>
<comment type="cofactor">
    <cofactor evidence="7">
        <name>Mg(2+)</name>
        <dbReference type="ChEBI" id="CHEBI:18420"/>
    </cofactor>
</comment>
<comment type="function">
    <text evidence="7">Catalyzes the dehydration of the S-form of NAD(P)HX at the expense of ATP, which is converted to ADP. Together with NAD(P)HX epimerase, which catalyzes the epimerization of the S- and R-forms, the enzyme allows the repair of both epimers of NAD(P)HX, a damaged form of NAD(P)H that is a result of enzymatic or heat-dependent hydration.</text>
</comment>
<keyword evidence="4 7" id="KW-0520">NAD</keyword>
<gene>
    <name evidence="9" type="ORF">NQ318_012573</name>
</gene>
<dbReference type="CDD" id="cd01171">
    <property type="entry name" value="YXKO-related"/>
    <property type="match status" value="1"/>
</dbReference>
<dbReference type="Proteomes" id="UP001162162">
    <property type="component" value="Unassembled WGS sequence"/>
</dbReference>
<dbReference type="EC" id="4.2.1.93" evidence="7"/>
<keyword evidence="3" id="KW-0521">NADP</keyword>
<evidence type="ECO:0000313" key="9">
    <source>
        <dbReference type="EMBL" id="KAJ8951723.1"/>
    </source>
</evidence>
<evidence type="ECO:0000256" key="2">
    <source>
        <dbReference type="ARBA" id="ARBA00022840"/>
    </source>
</evidence>
<evidence type="ECO:0000256" key="3">
    <source>
        <dbReference type="ARBA" id="ARBA00022857"/>
    </source>
</evidence>
<feature type="binding site" evidence="7">
    <location>
        <begin position="127"/>
        <end position="133"/>
    </location>
    <ligand>
        <name>(6S)-NADPHX</name>
        <dbReference type="ChEBI" id="CHEBI:64076"/>
    </ligand>
</feature>
<proteinExistence type="inferred from homology"/>
<evidence type="ECO:0000313" key="10">
    <source>
        <dbReference type="Proteomes" id="UP001162162"/>
    </source>
</evidence>
<dbReference type="EMBL" id="JAPWTK010000079">
    <property type="protein sequence ID" value="KAJ8951723.1"/>
    <property type="molecule type" value="Genomic_DNA"/>
</dbReference>
<organism evidence="9 10">
    <name type="scientific">Aromia moschata</name>
    <dbReference type="NCBI Taxonomy" id="1265417"/>
    <lineage>
        <taxon>Eukaryota</taxon>
        <taxon>Metazoa</taxon>
        <taxon>Ecdysozoa</taxon>
        <taxon>Arthropoda</taxon>
        <taxon>Hexapoda</taxon>
        <taxon>Insecta</taxon>
        <taxon>Pterygota</taxon>
        <taxon>Neoptera</taxon>
        <taxon>Endopterygota</taxon>
        <taxon>Coleoptera</taxon>
        <taxon>Polyphaga</taxon>
        <taxon>Cucujiformia</taxon>
        <taxon>Chrysomeloidea</taxon>
        <taxon>Cerambycidae</taxon>
        <taxon>Cerambycinae</taxon>
        <taxon>Callichromatini</taxon>
        <taxon>Aromia</taxon>
    </lineage>
</organism>
<sequence length="252" mass="27176">MNRIIVGAPYFAAISALKVGADLAYVFCAKEAGPVIKSYSPELIVLPVLDQPNGVETIEPWLERLHVILIGPGLGRFPSTFAVIENLINICRNKKKPLVIDADGLVLISQNPDLIKNYPAPVVLTPNVMEFNKLVGQNTGDGTKLERSAAFLSKVGCNVTILCKDHEDEIISNGKVVKVSGGGSGRRCGGQGDLLGGSLSTFLTWALEKSFEPNVACFAACTLTRACNARGIHQVRQEHDGHGYDPRDSLYF</sequence>
<feature type="binding site" evidence="7">
    <location>
        <position position="73"/>
    </location>
    <ligand>
        <name>(6S)-NADPHX</name>
        <dbReference type="ChEBI" id="CHEBI:64076"/>
    </ligand>
</feature>
<dbReference type="Gene3D" id="3.40.1190.20">
    <property type="match status" value="1"/>
</dbReference>
<evidence type="ECO:0000256" key="5">
    <source>
        <dbReference type="ARBA" id="ARBA00023239"/>
    </source>
</evidence>
<feature type="binding site" evidence="7">
    <location>
        <begin position="164"/>
        <end position="168"/>
    </location>
    <ligand>
        <name>ATP</name>
        <dbReference type="ChEBI" id="CHEBI:30616"/>
    </ligand>
</feature>
<dbReference type="InterPro" id="IPR000631">
    <property type="entry name" value="CARKD"/>
</dbReference>
<evidence type="ECO:0000256" key="4">
    <source>
        <dbReference type="ARBA" id="ARBA00023027"/>
    </source>
</evidence>
<comment type="catalytic activity">
    <reaction evidence="7">
        <text>(6S)-NADHX + ATP = ADP + phosphate + NADH + H(+)</text>
        <dbReference type="Rhea" id="RHEA:19017"/>
        <dbReference type="ChEBI" id="CHEBI:15378"/>
        <dbReference type="ChEBI" id="CHEBI:30616"/>
        <dbReference type="ChEBI" id="CHEBI:43474"/>
        <dbReference type="ChEBI" id="CHEBI:57945"/>
        <dbReference type="ChEBI" id="CHEBI:64074"/>
        <dbReference type="ChEBI" id="CHEBI:456216"/>
        <dbReference type="EC" id="4.2.1.93"/>
    </reaction>
</comment>
<reference evidence="9" key="1">
    <citation type="journal article" date="2023" name="Insect Mol. Biol.">
        <title>Genome sequencing provides insights into the evolution of gene families encoding plant cell wall-degrading enzymes in longhorned beetles.</title>
        <authorList>
            <person name="Shin N.R."/>
            <person name="Okamura Y."/>
            <person name="Kirsch R."/>
            <person name="Pauchet Y."/>
        </authorList>
    </citation>
    <scope>NUCLEOTIDE SEQUENCE</scope>
    <source>
        <strain evidence="9">AMC_N1</strain>
    </source>
</reference>